<dbReference type="KEGG" id="cci:CC1G_00784"/>
<organism evidence="8 9">
    <name type="scientific">Coprinopsis cinerea (strain Okayama-7 / 130 / ATCC MYA-4618 / FGSC 9003)</name>
    <name type="common">Inky cap fungus</name>
    <name type="synonym">Hormographiella aspergillata</name>
    <dbReference type="NCBI Taxonomy" id="240176"/>
    <lineage>
        <taxon>Eukaryota</taxon>
        <taxon>Fungi</taxon>
        <taxon>Dikarya</taxon>
        <taxon>Basidiomycota</taxon>
        <taxon>Agaricomycotina</taxon>
        <taxon>Agaricomycetes</taxon>
        <taxon>Agaricomycetidae</taxon>
        <taxon>Agaricales</taxon>
        <taxon>Agaricineae</taxon>
        <taxon>Psathyrellaceae</taxon>
        <taxon>Coprinopsis</taxon>
    </lineage>
</organism>
<dbReference type="GO" id="GO:0008270">
    <property type="term" value="F:zinc ion binding"/>
    <property type="evidence" value="ECO:0007669"/>
    <property type="project" value="UniProtKB-KW"/>
</dbReference>
<evidence type="ECO:0000256" key="2">
    <source>
        <dbReference type="ARBA" id="ARBA00022771"/>
    </source>
</evidence>
<keyword evidence="9" id="KW-1185">Reference proteome</keyword>
<dbReference type="InParanoid" id="A8N8Q9"/>
<evidence type="ECO:0000256" key="3">
    <source>
        <dbReference type="ARBA" id="ARBA00022833"/>
    </source>
</evidence>
<evidence type="ECO:0000313" key="8">
    <source>
        <dbReference type="EMBL" id="EAU90400.2"/>
    </source>
</evidence>
<dbReference type="SUPFAM" id="SSF57850">
    <property type="entry name" value="RING/U-box"/>
    <property type="match status" value="1"/>
</dbReference>
<dbReference type="AlphaFoldDB" id="A8N8Q9"/>
<dbReference type="InterPro" id="IPR013083">
    <property type="entry name" value="Znf_RING/FYVE/PHD"/>
</dbReference>
<dbReference type="eggNOG" id="ENOG502RSFB">
    <property type="taxonomic scope" value="Eukaryota"/>
</dbReference>
<evidence type="ECO:0000256" key="6">
    <source>
        <dbReference type="SAM" id="MobiDB-lite"/>
    </source>
</evidence>
<dbReference type="Pfam" id="PF00097">
    <property type="entry name" value="zf-C3HC4"/>
    <property type="match status" value="1"/>
</dbReference>
<dbReference type="SMART" id="SM00184">
    <property type="entry name" value="RING"/>
    <property type="match status" value="1"/>
</dbReference>
<feature type="coiled-coil region" evidence="5">
    <location>
        <begin position="110"/>
        <end position="235"/>
    </location>
</feature>
<dbReference type="HOGENOM" id="CLU_918326_0_0_1"/>
<dbReference type="PROSITE" id="PS50089">
    <property type="entry name" value="ZF_RING_2"/>
    <property type="match status" value="1"/>
</dbReference>
<accession>A8N8Q9</accession>
<dbReference type="PROSITE" id="PS00518">
    <property type="entry name" value="ZF_RING_1"/>
    <property type="match status" value="1"/>
</dbReference>
<proteinExistence type="predicted"/>
<dbReference type="InterPro" id="IPR017907">
    <property type="entry name" value="Znf_RING_CS"/>
</dbReference>
<keyword evidence="2 4" id="KW-0863">Zinc-finger</keyword>
<evidence type="ECO:0000256" key="1">
    <source>
        <dbReference type="ARBA" id="ARBA00022723"/>
    </source>
</evidence>
<feature type="domain" description="RING-type" evidence="7">
    <location>
        <begin position="5"/>
        <end position="49"/>
    </location>
</feature>
<dbReference type="Gene3D" id="3.30.40.10">
    <property type="entry name" value="Zinc/RING finger domain, C3HC4 (zinc finger)"/>
    <property type="match status" value="1"/>
</dbReference>
<keyword evidence="5" id="KW-0175">Coiled coil</keyword>
<dbReference type="OMA" id="TICLMVI"/>
<reference evidence="8 9" key="1">
    <citation type="journal article" date="2010" name="Proc. Natl. Acad. Sci. U.S.A.">
        <title>Insights into evolution of multicellular fungi from the assembled chromosomes of the mushroom Coprinopsis cinerea (Coprinus cinereus).</title>
        <authorList>
            <person name="Stajich J.E."/>
            <person name="Wilke S.K."/>
            <person name="Ahren D."/>
            <person name="Au C.H."/>
            <person name="Birren B.W."/>
            <person name="Borodovsky M."/>
            <person name="Burns C."/>
            <person name="Canback B."/>
            <person name="Casselton L.A."/>
            <person name="Cheng C.K."/>
            <person name="Deng J."/>
            <person name="Dietrich F.S."/>
            <person name="Fargo D.C."/>
            <person name="Farman M.L."/>
            <person name="Gathman A.C."/>
            <person name="Goldberg J."/>
            <person name="Guigo R."/>
            <person name="Hoegger P.J."/>
            <person name="Hooker J.B."/>
            <person name="Huggins A."/>
            <person name="James T.Y."/>
            <person name="Kamada T."/>
            <person name="Kilaru S."/>
            <person name="Kodira C."/>
            <person name="Kues U."/>
            <person name="Kupfer D."/>
            <person name="Kwan H.S."/>
            <person name="Lomsadze A."/>
            <person name="Li W."/>
            <person name="Lilly W.W."/>
            <person name="Ma L.J."/>
            <person name="Mackey A.J."/>
            <person name="Manning G."/>
            <person name="Martin F."/>
            <person name="Muraguchi H."/>
            <person name="Natvig D.O."/>
            <person name="Palmerini H."/>
            <person name="Ramesh M.A."/>
            <person name="Rehmeyer C.J."/>
            <person name="Roe B.A."/>
            <person name="Shenoy N."/>
            <person name="Stanke M."/>
            <person name="Ter-Hovhannisyan V."/>
            <person name="Tunlid A."/>
            <person name="Velagapudi R."/>
            <person name="Vision T.J."/>
            <person name="Zeng Q."/>
            <person name="Zolan M.E."/>
            <person name="Pukkila P.J."/>
        </authorList>
    </citation>
    <scope>NUCLEOTIDE SEQUENCE [LARGE SCALE GENOMIC DNA]</scope>
    <source>
        <strain evidence="9">Okayama-7 / 130 / ATCC MYA-4618 / FGSC 9003</strain>
    </source>
</reference>
<dbReference type="RefSeq" id="XP_001831237.2">
    <property type="nucleotide sequence ID" value="XM_001831185.2"/>
</dbReference>
<dbReference type="OrthoDB" id="6270329at2759"/>
<feature type="compositionally biased region" description="Polar residues" evidence="6">
    <location>
        <begin position="245"/>
        <end position="270"/>
    </location>
</feature>
<evidence type="ECO:0000313" key="9">
    <source>
        <dbReference type="Proteomes" id="UP000001861"/>
    </source>
</evidence>
<keyword evidence="1" id="KW-0479">Metal-binding</keyword>
<keyword evidence="3" id="KW-0862">Zinc</keyword>
<protein>
    <recommendedName>
        <fullName evidence="7">RING-type domain-containing protein</fullName>
    </recommendedName>
</protein>
<dbReference type="InterPro" id="IPR001841">
    <property type="entry name" value="Znf_RING"/>
</dbReference>
<dbReference type="VEuPathDB" id="FungiDB:CC1G_00784"/>
<evidence type="ECO:0000259" key="7">
    <source>
        <dbReference type="PROSITE" id="PS50089"/>
    </source>
</evidence>
<dbReference type="InterPro" id="IPR018957">
    <property type="entry name" value="Znf_C3HC4_RING-type"/>
</dbReference>
<evidence type="ECO:0000256" key="4">
    <source>
        <dbReference type="PROSITE-ProRule" id="PRU00175"/>
    </source>
</evidence>
<sequence>MSGQCGICLNDYSDPTSIPCGHIYCFRCLSQYANGTVHEGMRAPCPTCRQEFHIVTPDARMLPRKFQPFIMNHMRRVYITPSEDQQRLVQENARLRNQVTTLQVYEEQILARSNQQLEQLAESQRKERDAGRLILKLESLVAELEKQFSVTGSTLERERDHLRARFEDMTEELDRTNEKVDRLRHERNKARALLDTVRQENDYRRDLEEVLTGELTQARREKKHWQREYEELSGELMRRVRHRTAAQSSSPATRSNPGVVNAVAGSSSLGTKRARNGDGLGIAGEADSRTSSSQPSKKQRLSQ</sequence>
<gene>
    <name evidence="8" type="ORF">CC1G_00784</name>
</gene>
<evidence type="ECO:0000256" key="5">
    <source>
        <dbReference type="SAM" id="Coils"/>
    </source>
</evidence>
<dbReference type="GeneID" id="6007701"/>
<dbReference type="Proteomes" id="UP000001861">
    <property type="component" value="Unassembled WGS sequence"/>
</dbReference>
<feature type="region of interest" description="Disordered" evidence="6">
    <location>
        <begin position="240"/>
        <end position="303"/>
    </location>
</feature>
<dbReference type="EMBL" id="AACS02000007">
    <property type="protein sequence ID" value="EAU90400.2"/>
    <property type="molecule type" value="Genomic_DNA"/>
</dbReference>
<name>A8N8Q9_COPC7</name>
<comment type="caution">
    <text evidence="8">The sequence shown here is derived from an EMBL/GenBank/DDBJ whole genome shotgun (WGS) entry which is preliminary data.</text>
</comment>